<dbReference type="InterPro" id="IPR016088">
    <property type="entry name" value="Chalcone_isomerase_3-sand"/>
</dbReference>
<dbReference type="InterPro" id="IPR016087">
    <property type="entry name" value="Chalcone_isomerase"/>
</dbReference>
<keyword evidence="1" id="KW-0732">Signal</keyword>
<proteinExistence type="predicted"/>
<feature type="chain" id="PRO_5047271254" description="Chalcone isomerase domain-containing protein" evidence="1">
    <location>
        <begin position="47"/>
        <end position="213"/>
    </location>
</feature>
<evidence type="ECO:0000259" key="2">
    <source>
        <dbReference type="Pfam" id="PF16036"/>
    </source>
</evidence>
<dbReference type="Proteomes" id="UP000275199">
    <property type="component" value="Unassembled WGS sequence"/>
</dbReference>
<sequence>MKSMTKHTATTLLCSRLAYPNTKWRNRMRPQALLLAALLLPATAYADSAPNSQSEFTESVALENSNQVLPLRNQHLLEYLFVDVYSAALYAPDDAELNRLLPGDAPLRLELSYYRSIKRQDVIKAAWTALKRQYDENALAQLKPNIDELHSTLSDISDGDRYSLTRTTTGKLILRHNGKATFESDDRQLAEAYLGIWLNPNGLSDELRTALLN</sequence>
<organism evidence="3 4">
    <name type="scientific">Pseudomonas neustonica</name>
    <dbReference type="NCBI Taxonomy" id="2487346"/>
    <lineage>
        <taxon>Bacteria</taxon>
        <taxon>Pseudomonadati</taxon>
        <taxon>Pseudomonadota</taxon>
        <taxon>Gammaproteobacteria</taxon>
        <taxon>Pseudomonadales</taxon>
        <taxon>Pseudomonadaceae</taxon>
        <taxon>Pseudomonas</taxon>
    </lineage>
</organism>
<evidence type="ECO:0000256" key="1">
    <source>
        <dbReference type="SAM" id="SignalP"/>
    </source>
</evidence>
<dbReference type="Pfam" id="PF16036">
    <property type="entry name" value="Chalcone_3"/>
    <property type="match status" value="1"/>
</dbReference>
<keyword evidence="4" id="KW-1185">Reference proteome</keyword>
<gene>
    <name evidence="3" type="ORF">EF096_11975</name>
</gene>
<comment type="caution">
    <text evidence="3">The sequence shown here is derived from an EMBL/GenBank/DDBJ whole genome shotgun (WGS) entry which is preliminary data.</text>
</comment>
<reference evidence="3 4" key="1">
    <citation type="submission" date="2018-11" db="EMBL/GenBank/DDBJ databases">
        <authorList>
            <person name="Jang G.I."/>
            <person name="Hwang C.Y."/>
        </authorList>
    </citation>
    <scope>NUCLEOTIDE SEQUENCE [LARGE SCALE GENOMIC DNA]</scope>
    <source>
        <strain evidence="3 4">SSM26</strain>
    </source>
</reference>
<name>A0ABX9XK13_9PSED</name>
<dbReference type="SUPFAM" id="SSF54626">
    <property type="entry name" value="Chalcone isomerase"/>
    <property type="match status" value="1"/>
</dbReference>
<feature type="domain" description="Chalcone isomerase" evidence="2">
    <location>
        <begin position="65"/>
        <end position="212"/>
    </location>
</feature>
<protein>
    <recommendedName>
        <fullName evidence="2">Chalcone isomerase domain-containing protein</fullName>
    </recommendedName>
</protein>
<dbReference type="EMBL" id="RKKU01000014">
    <property type="protein sequence ID" value="ROZ83764.1"/>
    <property type="molecule type" value="Genomic_DNA"/>
</dbReference>
<dbReference type="InterPro" id="IPR036298">
    <property type="entry name" value="Chalcone_isomerase_sf"/>
</dbReference>
<evidence type="ECO:0000313" key="3">
    <source>
        <dbReference type="EMBL" id="ROZ83764.1"/>
    </source>
</evidence>
<dbReference type="Gene3D" id="3.50.70.10">
    <property type="match status" value="1"/>
</dbReference>
<evidence type="ECO:0000313" key="4">
    <source>
        <dbReference type="Proteomes" id="UP000275199"/>
    </source>
</evidence>
<accession>A0ABX9XK13</accession>
<feature type="signal peptide" evidence="1">
    <location>
        <begin position="1"/>
        <end position="46"/>
    </location>
</feature>